<keyword evidence="3" id="KW-1185">Reference proteome</keyword>
<evidence type="ECO:0000256" key="1">
    <source>
        <dbReference type="SAM" id="MobiDB-lite"/>
    </source>
</evidence>
<proteinExistence type="predicted"/>
<gene>
    <name evidence="2" type="ORF">BJ554DRAFT_6133</name>
</gene>
<comment type="caution">
    <text evidence="2">The sequence shown here is derived from an EMBL/GenBank/DDBJ whole genome shotgun (WGS) entry which is preliminary data.</text>
</comment>
<dbReference type="Proteomes" id="UP000673691">
    <property type="component" value="Unassembled WGS sequence"/>
</dbReference>
<reference evidence="2 3" key="1">
    <citation type="journal article" name="Sci. Rep.">
        <title>Genome-scale phylogenetic analyses confirm Olpidium as the closest living zoosporic fungus to the non-flagellated, terrestrial fungi.</title>
        <authorList>
            <person name="Chang Y."/>
            <person name="Rochon D."/>
            <person name="Sekimoto S."/>
            <person name="Wang Y."/>
            <person name="Chovatia M."/>
            <person name="Sandor L."/>
            <person name="Salamov A."/>
            <person name="Grigoriev I.V."/>
            <person name="Stajich J.E."/>
            <person name="Spatafora J.W."/>
        </authorList>
    </citation>
    <scope>NUCLEOTIDE SEQUENCE [LARGE SCALE GENOMIC DNA]</scope>
    <source>
        <strain evidence="2">S191</strain>
    </source>
</reference>
<organism evidence="2 3">
    <name type="scientific">Olpidium bornovanus</name>
    <dbReference type="NCBI Taxonomy" id="278681"/>
    <lineage>
        <taxon>Eukaryota</taxon>
        <taxon>Fungi</taxon>
        <taxon>Fungi incertae sedis</taxon>
        <taxon>Olpidiomycota</taxon>
        <taxon>Olpidiomycotina</taxon>
        <taxon>Olpidiomycetes</taxon>
        <taxon>Olpidiales</taxon>
        <taxon>Olpidiaceae</taxon>
        <taxon>Olpidium</taxon>
    </lineage>
</organism>
<sequence length="125" mass="13661">TPAAARGPSAATASLPTPRQPKPLQANRDTRKSLPPQWSRQRPVSVAGERPFAARSRDLAPLRPAPRRSPYLPTPGTFSTNPTFPACFAFRPRVGKGNLRVTAVASRRSWNRPGNDVLLRRSVAE</sequence>
<protein>
    <submittedName>
        <fullName evidence="2">Uncharacterized protein</fullName>
    </submittedName>
</protein>
<evidence type="ECO:0000313" key="3">
    <source>
        <dbReference type="Proteomes" id="UP000673691"/>
    </source>
</evidence>
<dbReference type="AlphaFoldDB" id="A0A8H7ZY87"/>
<evidence type="ECO:0000313" key="2">
    <source>
        <dbReference type="EMBL" id="KAG5461639.1"/>
    </source>
</evidence>
<name>A0A8H7ZY87_9FUNG</name>
<feature type="non-terminal residue" evidence="2">
    <location>
        <position position="1"/>
    </location>
</feature>
<feature type="compositionally biased region" description="Low complexity" evidence="1">
    <location>
        <begin position="1"/>
        <end position="14"/>
    </location>
</feature>
<feature type="region of interest" description="Disordered" evidence="1">
    <location>
        <begin position="1"/>
        <end position="79"/>
    </location>
</feature>
<accession>A0A8H7ZY87</accession>
<dbReference type="EMBL" id="JAEFCI010003350">
    <property type="protein sequence ID" value="KAG5461639.1"/>
    <property type="molecule type" value="Genomic_DNA"/>
</dbReference>